<dbReference type="Proteomes" id="UP000470246">
    <property type="component" value="Unassembled WGS sequence"/>
</dbReference>
<keyword evidence="2" id="KW-0378">Hydrolase</keyword>
<dbReference type="InterPro" id="IPR029058">
    <property type="entry name" value="AB_hydrolase_fold"/>
</dbReference>
<evidence type="ECO:0000313" key="2">
    <source>
        <dbReference type="EMBL" id="NEK57158.1"/>
    </source>
</evidence>
<gene>
    <name evidence="2" type="ORF">GCU56_04625</name>
</gene>
<keyword evidence="3" id="KW-1185">Reference proteome</keyword>
<comment type="caution">
    <text evidence="2">The sequence shown here is derived from an EMBL/GenBank/DDBJ whole genome shotgun (WGS) entry which is preliminary data.</text>
</comment>
<name>A0A7K3VXR6_9ACTN</name>
<evidence type="ECO:0000313" key="3">
    <source>
        <dbReference type="Proteomes" id="UP000470246"/>
    </source>
</evidence>
<organism evidence="2 3">
    <name type="scientific">Geodermatophilus sabuli</name>
    <dbReference type="NCBI Taxonomy" id="1564158"/>
    <lineage>
        <taxon>Bacteria</taxon>
        <taxon>Bacillati</taxon>
        <taxon>Actinomycetota</taxon>
        <taxon>Actinomycetes</taxon>
        <taxon>Geodermatophilales</taxon>
        <taxon>Geodermatophilaceae</taxon>
        <taxon>Geodermatophilus</taxon>
    </lineage>
</organism>
<dbReference type="RefSeq" id="WP_163480337.1">
    <property type="nucleotide sequence ID" value="NZ_JAAGWF010000005.1"/>
</dbReference>
<protein>
    <submittedName>
        <fullName evidence="2">Alpha/beta hydrolase</fullName>
    </submittedName>
</protein>
<dbReference type="Pfam" id="PF12697">
    <property type="entry name" value="Abhydrolase_6"/>
    <property type="match status" value="1"/>
</dbReference>
<evidence type="ECO:0000259" key="1">
    <source>
        <dbReference type="Pfam" id="PF12697"/>
    </source>
</evidence>
<dbReference type="AlphaFoldDB" id="A0A7K3VXR6"/>
<reference evidence="2 3" key="1">
    <citation type="submission" date="2020-02" db="EMBL/GenBank/DDBJ databases">
        <title>Geodermatophilus sabuli CPCC 205279 I12A-02694.</title>
        <authorList>
            <person name="Jiang Z."/>
        </authorList>
    </citation>
    <scope>NUCLEOTIDE SEQUENCE [LARGE SCALE GENOMIC DNA]</scope>
    <source>
        <strain evidence="2 3">I12A-02694</strain>
    </source>
</reference>
<dbReference type="GO" id="GO:0016787">
    <property type="term" value="F:hydrolase activity"/>
    <property type="evidence" value="ECO:0007669"/>
    <property type="project" value="UniProtKB-KW"/>
</dbReference>
<dbReference type="Gene3D" id="3.40.50.1820">
    <property type="entry name" value="alpha/beta hydrolase"/>
    <property type="match status" value="1"/>
</dbReference>
<feature type="domain" description="AB hydrolase-1" evidence="1">
    <location>
        <begin position="7"/>
        <end position="205"/>
    </location>
</feature>
<dbReference type="SUPFAM" id="SSF53474">
    <property type="entry name" value="alpha/beta-Hydrolases"/>
    <property type="match status" value="1"/>
</dbReference>
<proteinExistence type="predicted"/>
<sequence length="217" mass="22902">MRSPARVVLVPGLGLDDRSSARVRALVDADVVLLPGMGRRGPVPSVAALADLLAARLGSGPVLLVGHSQSCQVVAAVADDPRVVALVLLGPTTDPRLRSWPVLAGRWLRTAAREPWAQVPLVLAQWLHTGPRAMRQLWRRAAPDDITVRLRGGALPVTVVRGTRDRLCPRDWALTVAAAAPRGRLVELPGAAHMTVHTHPGDVAAILIGVAGTDGRG</sequence>
<dbReference type="EMBL" id="JAAGWF010000005">
    <property type="protein sequence ID" value="NEK57158.1"/>
    <property type="molecule type" value="Genomic_DNA"/>
</dbReference>
<dbReference type="InterPro" id="IPR000073">
    <property type="entry name" value="AB_hydrolase_1"/>
</dbReference>
<accession>A0A7K3VXR6</accession>